<evidence type="ECO:0000313" key="2">
    <source>
        <dbReference type="Proteomes" id="UP000245771"/>
    </source>
</evidence>
<reference evidence="1 2" key="1">
    <citation type="journal article" date="2018" name="Mol. Biol. Evol.">
        <title>Broad Genomic Sampling Reveals a Smut Pathogenic Ancestry of the Fungal Clade Ustilaginomycotina.</title>
        <authorList>
            <person name="Kijpornyongpan T."/>
            <person name="Mondo S.J."/>
            <person name="Barry K."/>
            <person name="Sandor L."/>
            <person name="Lee J."/>
            <person name="Lipzen A."/>
            <person name="Pangilinan J."/>
            <person name="LaButti K."/>
            <person name="Hainaut M."/>
            <person name="Henrissat B."/>
            <person name="Grigoriev I.V."/>
            <person name="Spatafora J.W."/>
            <person name="Aime M.C."/>
        </authorList>
    </citation>
    <scope>NUCLEOTIDE SEQUENCE [LARGE SCALE GENOMIC DNA]</scope>
    <source>
        <strain evidence="1 2">MCA 3882</strain>
    </source>
</reference>
<feature type="non-terminal residue" evidence="1">
    <location>
        <position position="88"/>
    </location>
</feature>
<protein>
    <submittedName>
        <fullName evidence="1">Uncharacterized protein</fullName>
    </submittedName>
</protein>
<dbReference type="EMBL" id="KZ819602">
    <property type="protein sequence ID" value="PWN37477.1"/>
    <property type="molecule type" value="Genomic_DNA"/>
</dbReference>
<dbReference type="InParanoid" id="A0A316VIJ2"/>
<dbReference type="AlphaFoldDB" id="A0A316VIJ2"/>
<keyword evidence="2" id="KW-1185">Reference proteome</keyword>
<accession>A0A316VIJ2</accession>
<proteinExistence type="predicted"/>
<gene>
    <name evidence="1" type="ORF">FA14DRAFT_159515</name>
</gene>
<dbReference type="GeneID" id="37020038"/>
<evidence type="ECO:0000313" key="1">
    <source>
        <dbReference type="EMBL" id="PWN37477.1"/>
    </source>
</evidence>
<organism evidence="1 2">
    <name type="scientific">Meira miltonrushii</name>
    <dbReference type="NCBI Taxonomy" id="1280837"/>
    <lineage>
        <taxon>Eukaryota</taxon>
        <taxon>Fungi</taxon>
        <taxon>Dikarya</taxon>
        <taxon>Basidiomycota</taxon>
        <taxon>Ustilaginomycotina</taxon>
        <taxon>Exobasidiomycetes</taxon>
        <taxon>Exobasidiales</taxon>
        <taxon>Brachybasidiaceae</taxon>
        <taxon>Meira</taxon>
    </lineage>
</organism>
<sequence length="88" mass="9953">MLSLHTLWLYIRSTLPKKYVIVACFEVRLIKPVKASSFMMSLHSHSSGSYKQILADSREEEEPLLSIENSAATSRFAGCDDELQLCMV</sequence>
<dbReference type="Proteomes" id="UP000245771">
    <property type="component" value="Unassembled WGS sequence"/>
</dbReference>
<dbReference type="RefSeq" id="XP_025357779.1">
    <property type="nucleotide sequence ID" value="XM_025498257.1"/>
</dbReference>
<name>A0A316VIJ2_9BASI</name>